<dbReference type="EMBL" id="FWEW01002308">
    <property type="protein sequence ID" value="SLM38205.1"/>
    <property type="molecule type" value="Genomic_DNA"/>
</dbReference>
<dbReference type="InterPro" id="IPR036249">
    <property type="entry name" value="Thioredoxin-like_sf"/>
</dbReference>
<reference evidence="3" key="1">
    <citation type="submission" date="2017-03" db="EMBL/GenBank/DDBJ databases">
        <authorList>
            <person name="Sharma R."/>
            <person name="Thines M."/>
        </authorList>
    </citation>
    <scope>NUCLEOTIDE SEQUENCE [LARGE SCALE GENOMIC DNA]</scope>
</reference>
<accession>A0A1W5D567</accession>
<dbReference type="PANTHER" id="PTHR33558">
    <property type="entry name" value="GLUTAREDOXIN-LIKE PROTEIN C5ORF63 HOMOLOG"/>
    <property type="match status" value="1"/>
</dbReference>
<dbReference type="Gene3D" id="3.40.30.10">
    <property type="entry name" value="Glutaredoxin"/>
    <property type="match status" value="1"/>
</dbReference>
<dbReference type="Proteomes" id="UP000192927">
    <property type="component" value="Unassembled WGS sequence"/>
</dbReference>
<name>A0A1W5D567_9LECA</name>
<keyword evidence="1" id="KW-0813">Transport</keyword>
<protein>
    <recommendedName>
        <fullName evidence="1">Glutaredoxin-like protein</fullName>
    </recommendedName>
</protein>
<organism evidence="2 3">
    <name type="scientific">Lasallia pustulata</name>
    <dbReference type="NCBI Taxonomy" id="136370"/>
    <lineage>
        <taxon>Eukaryota</taxon>
        <taxon>Fungi</taxon>
        <taxon>Dikarya</taxon>
        <taxon>Ascomycota</taxon>
        <taxon>Pezizomycotina</taxon>
        <taxon>Lecanoromycetes</taxon>
        <taxon>OSLEUM clade</taxon>
        <taxon>Umbilicariomycetidae</taxon>
        <taxon>Umbilicariales</taxon>
        <taxon>Umbilicariaceae</taxon>
        <taxon>Lasallia</taxon>
    </lineage>
</organism>
<evidence type="ECO:0000313" key="2">
    <source>
        <dbReference type="EMBL" id="SLM38205.1"/>
    </source>
</evidence>
<evidence type="ECO:0000313" key="3">
    <source>
        <dbReference type="Proteomes" id="UP000192927"/>
    </source>
</evidence>
<keyword evidence="1" id="KW-0249">Electron transport</keyword>
<dbReference type="InterPro" id="IPR052565">
    <property type="entry name" value="Glutaredoxin-like_YDR286C"/>
</dbReference>
<dbReference type="AlphaFoldDB" id="A0A1W5D567"/>
<evidence type="ECO:0000256" key="1">
    <source>
        <dbReference type="RuleBase" id="RU363082"/>
    </source>
</evidence>
<sequence length="109" mass="12994">MRPSPTLLQHTVRITLFTRPNCSLCEMAKTVLARVKRHRDLFEYKEIDVLKPRQKQWKDLYEFDTPVLHVQRIHHTYSKPDIATEARKLMHRFTEEEVEALIEEAEGHA</sequence>
<comment type="similarity">
    <text evidence="1">Belongs to the glutaredoxin family.</text>
</comment>
<dbReference type="Pfam" id="PF05768">
    <property type="entry name" value="Glrx-like"/>
    <property type="match status" value="1"/>
</dbReference>
<proteinExistence type="inferred from homology"/>
<dbReference type="PANTHER" id="PTHR33558:SF1">
    <property type="entry name" value="GLUTAREDOXIN-LIKE PROTEIN C5ORF63 HOMOLOG"/>
    <property type="match status" value="1"/>
</dbReference>
<keyword evidence="3" id="KW-1185">Reference proteome</keyword>
<dbReference type="SUPFAM" id="SSF52833">
    <property type="entry name" value="Thioredoxin-like"/>
    <property type="match status" value="1"/>
</dbReference>
<dbReference type="InterPro" id="IPR008554">
    <property type="entry name" value="Glutaredoxin-like"/>
</dbReference>